<dbReference type="AlphaFoldDB" id="A0A915YBK5"/>
<dbReference type="NCBIfam" id="TIGR02145">
    <property type="entry name" value="Fib_succ_major"/>
    <property type="match status" value="1"/>
</dbReference>
<evidence type="ECO:0000313" key="3">
    <source>
        <dbReference type="Proteomes" id="UP001060919"/>
    </source>
</evidence>
<evidence type="ECO:0000313" key="2">
    <source>
        <dbReference type="EMBL" id="BDS10070.1"/>
    </source>
</evidence>
<dbReference type="EMBL" id="AP026867">
    <property type="protein sequence ID" value="BDS10070.1"/>
    <property type="molecule type" value="Genomic_DNA"/>
</dbReference>
<dbReference type="KEGG" id="aup:AsAng_0007760"/>
<protein>
    <recommendedName>
        <fullName evidence="1">Fibrobacter succinogenes major paralogous domain-containing protein</fullName>
    </recommendedName>
</protein>
<name>A0A915YBK5_9BACT</name>
<dbReference type="InterPro" id="IPR011871">
    <property type="entry name" value="Fib_succ_major"/>
</dbReference>
<feature type="domain" description="Fibrobacter succinogenes major paralogous" evidence="1">
    <location>
        <begin position="49"/>
        <end position="210"/>
    </location>
</feature>
<sequence>MTNIVIKLLFCYCLGLLVLGCDKETKEVNCPITYGTLVDPRDGSRYATVSICTQLWMAQNLRYELEGALLNPSNPGTEYGRLYSYDQALKVCPNGWHLPTDEEWRTLEEALGMTKEETEKIGWRGEKEGQFLKSTTEWNQKENSSNSAGFRAVPAGYHKEEYLDMGGQAYFWTASAVDDKNAWGRSLKGEQKKIKRSQENRSVYQSCRCIMD</sequence>
<organism evidence="2 3">
    <name type="scientific">Aureispira anguillae</name>
    <dbReference type="NCBI Taxonomy" id="2864201"/>
    <lineage>
        <taxon>Bacteria</taxon>
        <taxon>Pseudomonadati</taxon>
        <taxon>Bacteroidota</taxon>
        <taxon>Saprospiria</taxon>
        <taxon>Saprospirales</taxon>
        <taxon>Saprospiraceae</taxon>
        <taxon>Aureispira</taxon>
    </lineage>
</organism>
<reference evidence="2" key="1">
    <citation type="submission" date="2022-09" db="EMBL/GenBank/DDBJ databases">
        <title>Aureispira anguillicida sp. nov., isolated from Leptocephalus of Japanese eel Anguilla japonica.</title>
        <authorList>
            <person name="Yuasa K."/>
            <person name="Mekata T."/>
            <person name="Ikunari K."/>
        </authorList>
    </citation>
    <scope>NUCLEOTIDE SEQUENCE</scope>
    <source>
        <strain evidence="2">EL160426</strain>
    </source>
</reference>
<evidence type="ECO:0000259" key="1">
    <source>
        <dbReference type="Pfam" id="PF09603"/>
    </source>
</evidence>
<dbReference type="RefSeq" id="WP_264791407.1">
    <property type="nucleotide sequence ID" value="NZ_AP026867.1"/>
</dbReference>
<keyword evidence="3" id="KW-1185">Reference proteome</keyword>
<dbReference type="PROSITE" id="PS51257">
    <property type="entry name" value="PROKAR_LIPOPROTEIN"/>
    <property type="match status" value="1"/>
</dbReference>
<dbReference type="Pfam" id="PF09603">
    <property type="entry name" value="Fib_succ_major"/>
    <property type="match status" value="1"/>
</dbReference>
<accession>A0A915YBK5</accession>
<gene>
    <name evidence="2" type="ORF">AsAng_0007760</name>
</gene>
<dbReference type="Proteomes" id="UP001060919">
    <property type="component" value="Chromosome"/>
</dbReference>
<proteinExistence type="predicted"/>